<feature type="transmembrane region" description="Helical" evidence="1">
    <location>
        <begin position="77"/>
        <end position="99"/>
    </location>
</feature>
<gene>
    <name evidence="2" type="ORF">CAMP_LOCUS14607</name>
</gene>
<keyword evidence="1" id="KW-1133">Transmembrane helix</keyword>
<keyword evidence="1" id="KW-0812">Transmembrane</keyword>
<name>A0A9P1ITR9_9PELO</name>
<evidence type="ECO:0000313" key="3">
    <source>
        <dbReference type="Proteomes" id="UP001152747"/>
    </source>
</evidence>
<dbReference type="AlphaFoldDB" id="A0A9P1ITR9"/>
<reference evidence="2" key="1">
    <citation type="submission" date="2022-11" db="EMBL/GenBank/DDBJ databases">
        <authorList>
            <person name="Kikuchi T."/>
        </authorList>
    </citation>
    <scope>NUCLEOTIDE SEQUENCE</scope>
    <source>
        <strain evidence="2">PS1010</strain>
    </source>
</reference>
<dbReference type="Proteomes" id="UP001152747">
    <property type="component" value="Unassembled WGS sequence"/>
</dbReference>
<sequence>MKYLILISFCVPIGLIFVYAIKTVALKLYGISIIMSINFLNILLEIKIYKISKIVYEKTRGSISLNGRYEMFSNIKLLKCFIPASIVGIIFKIVIYILAYMKVLGFITYEPRKFYFLFNLLWNIDCSIFPWFFLVTYKPIRKILHIFDSQTNYYYCI</sequence>
<comment type="caution">
    <text evidence="2">The sequence shown here is derived from an EMBL/GenBank/DDBJ whole genome shotgun (WGS) entry which is preliminary data.</text>
</comment>
<proteinExistence type="predicted"/>
<accession>A0A9P1ITR9</accession>
<dbReference type="EMBL" id="CANHGI010000005">
    <property type="protein sequence ID" value="CAI5451970.1"/>
    <property type="molecule type" value="Genomic_DNA"/>
</dbReference>
<keyword evidence="3" id="KW-1185">Reference proteome</keyword>
<evidence type="ECO:0000313" key="2">
    <source>
        <dbReference type="EMBL" id="CAI5451970.1"/>
    </source>
</evidence>
<evidence type="ECO:0000256" key="1">
    <source>
        <dbReference type="SAM" id="Phobius"/>
    </source>
</evidence>
<protein>
    <submittedName>
        <fullName evidence="2">Uncharacterized protein</fullName>
    </submittedName>
</protein>
<keyword evidence="1" id="KW-0472">Membrane</keyword>
<organism evidence="2 3">
    <name type="scientific">Caenorhabditis angaria</name>
    <dbReference type="NCBI Taxonomy" id="860376"/>
    <lineage>
        <taxon>Eukaryota</taxon>
        <taxon>Metazoa</taxon>
        <taxon>Ecdysozoa</taxon>
        <taxon>Nematoda</taxon>
        <taxon>Chromadorea</taxon>
        <taxon>Rhabditida</taxon>
        <taxon>Rhabditina</taxon>
        <taxon>Rhabditomorpha</taxon>
        <taxon>Rhabditoidea</taxon>
        <taxon>Rhabditidae</taxon>
        <taxon>Peloderinae</taxon>
        <taxon>Caenorhabditis</taxon>
    </lineage>
</organism>
<feature type="transmembrane region" description="Helical" evidence="1">
    <location>
        <begin position="114"/>
        <end position="135"/>
    </location>
</feature>